<reference evidence="2 3" key="1">
    <citation type="submission" date="2018-03" db="EMBL/GenBank/DDBJ databases">
        <title>Whole genome sequencing of Histamine producing bacteria.</title>
        <authorList>
            <person name="Butler K."/>
        </authorList>
    </citation>
    <scope>NUCLEOTIDE SEQUENCE [LARGE SCALE GENOMIC DNA]</scope>
    <source>
        <strain evidence="2 3">DSM 19138</strain>
    </source>
</reference>
<keyword evidence="1" id="KW-0732">Signal</keyword>
<evidence type="ECO:0000313" key="3">
    <source>
        <dbReference type="Proteomes" id="UP000241346"/>
    </source>
</evidence>
<organism evidence="2 3">
    <name type="scientific">Photobacterium rosenbergii</name>
    <dbReference type="NCBI Taxonomy" id="294936"/>
    <lineage>
        <taxon>Bacteria</taxon>
        <taxon>Pseudomonadati</taxon>
        <taxon>Pseudomonadota</taxon>
        <taxon>Gammaproteobacteria</taxon>
        <taxon>Vibrionales</taxon>
        <taxon>Vibrionaceae</taxon>
        <taxon>Photobacterium</taxon>
    </lineage>
</organism>
<name>A0A2T3NDT6_9GAMM</name>
<feature type="chain" id="PRO_5015659778" evidence="1">
    <location>
        <begin position="24"/>
        <end position="89"/>
    </location>
</feature>
<proteinExistence type="predicted"/>
<dbReference type="Proteomes" id="UP000241346">
    <property type="component" value="Unassembled WGS sequence"/>
</dbReference>
<comment type="caution">
    <text evidence="2">The sequence shown here is derived from an EMBL/GenBank/DDBJ whole genome shotgun (WGS) entry which is preliminary data.</text>
</comment>
<dbReference type="AlphaFoldDB" id="A0A2T3NDT6"/>
<sequence length="89" mass="10311">MKSLFISKMLIIMACFVISPVHAEDTQYISSKTVMTQAEKVKLNESCTARDGWRDARNSASPERCKGSDNYLQYMREWTTGVTSRWYFN</sequence>
<protein>
    <submittedName>
        <fullName evidence="2">Uncharacterized protein</fullName>
    </submittedName>
</protein>
<dbReference type="EMBL" id="PYMB01000005">
    <property type="protein sequence ID" value="PSW12329.1"/>
    <property type="molecule type" value="Genomic_DNA"/>
</dbReference>
<evidence type="ECO:0000313" key="2">
    <source>
        <dbReference type="EMBL" id="PSW12329.1"/>
    </source>
</evidence>
<evidence type="ECO:0000256" key="1">
    <source>
        <dbReference type="SAM" id="SignalP"/>
    </source>
</evidence>
<feature type="signal peptide" evidence="1">
    <location>
        <begin position="1"/>
        <end position="23"/>
    </location>
</feature>
<accession>A0A2T3NDT6</accession>
<gene>
    <name evidence="2" type="ORF">C9J01_14235</name>
</gene>